<evidence type="ECO:0000256" key="5">
    <source>
        <dbReference type="ARBA" id="ARBA00022691"/>
    </source>
</evidence>
<evidence type="ECO:0000256" key="1">
    <source>
        <dbReference type="ARBA" id="ARBA00001541"/>
    </source>
</evidence>
<dbReference type="SUPFAM" id="SSF53335">
    <property type="entry name" value="S-adenosyl-L-methionine-dependent methyltransferases"/>
    <property type="match status" value="1"/>
</dbReference>
<evidence type="ECO:0000313" key="8">
    <source>
        <dbReference type="Proteomes" id="UP000256763"/>
    </source>
</evidence>
<evidence type="ECO:0000259" key="6">
    <source>
        <dbReference type="PROSITE" id="PS50123"/>
    </source>
</evidence>
<sequence>MTVAADQTLPNLWAGLEKLPEMDEQQFERWVSLLRERTGMSLPRERKSFLVTSVGLRMRELGYSTYQSYYDFLTSGLAGNVEWTALVDRLTVHETRFFRDPNALAFVEQICMPTMADRIRRGGHVQLWSAGCSTGEEAFTLAMLMDRYLQREQVSKRFGVIGSDISLYSLATAKQGAYPMRRLKYIAPELRDDYCETIDSGGFRINERLRRRVCFAQFNILHAASTPAGSMDLIYCQNVLIYFDRETRERILNGLVRPLRVGGTLVLGAGEMIGWKHPAMARVGGTDVLAYRRISE</sequence>
<dbReference type="Proteomes" id="UP000256763">
    <property type="component" value="Unassembled WGS sequence"/>
</dbReference>
<evidence type="ECO:0000256" key="2">
    <source>
        <dbReference type="ARBA" id="ARBA00012534"/>
    </source>
</evidence>
<proteinExistence type="predicted"/>
<reference evidence="8" key="1">
    <citation type="submission" date="2017-05" db="EMBL/GenBank/DDBJ databases">
        <authorList>
            <person name="Sharma S."/>
            <person name="Sidhu C."/>
            <person name="Pinnaka A.K."/>
        </authorList>
    </citation>
    <scope>NUCLEOTIDE SEQUENCE [LARGE SCALE GENOMIC DNA]</scope>
    <source>
        <strain evidence="8">AK93</strain>
    </source>
</reference>
<dbReference type="AlphaFoldDB" id="A0A3E0X4P1"/>
<dbReference type="InterPro" id="IPR000780">
    <property type="entry name" value="CheR_MeTrfase"/>
</dbReference>
<dbReference type="PROSITE" id="PS50123">
    <property type="entry name" value="CHER"/>
    <property type="match status" value="1"/>
</dbReference>
<comment type="caution">
    <text evidence="7">The sequence shown here is derived from an EMBL/GenBank/DDBJ whole genome shotgun (WGS) entry which is preliminary data.</text>
</comment>
<name>A0A3E0X4P1_9GAMM</name>
<dbReference type="InterPro" id="IPR036804">
    <property type="entry name" value="CheR_N_sf"/>
</dbReference>
<dbReference type="SMART" id="SM00138">
    <property type="entry name" value="MeTrc"/>
    <property type="match status" value="1"/>
</dbReference>
<dbReference type="PRINTS" id="PR00996">
    <property type="entry name" value="CHERMTFRASE"/>
</dbReference>
<dbReference type="InterPro" id="IPR050903">
    <property type="entry name" value="Bact_Chemotaxis_MeTrfase"/>
</dbReference>
<dbReference type="EC" id="2.1.1.80" evidence="2"/>
<keyword evidence="8" id="KW-1185">Reference proteome</keyword>
<dbReference type="Gene3D" id="1.10.155.10">
    <property type="entry name" value="Chemotaxis receptor methyltransferase CheR, N-terminal domain"/>
    <property type="match status" value="1"/>
</dbReference>
<evidence type="ECO:0000256" key="4">
    <source>
        <dbReference type="ARBA" id="ARBA00022679"/>
    </source>
</evidence>
<dbReference type="InterPro" id="IPR029063">
    <property type="entry name" value="SAM-dependent_MTases_sf"/>
</dbReference>
<dbReference type="EMBL" id="NFZW01000001">
    <property type="protein sequence ID" value="RFA39506.1"/>
    <property type="molecule type" value="Genomic_DNA"/>
</dbReference>
<dbReference type="PANTHER" id="PTHR24422">
    <property type="entry name" value="CHEMOTAXIS PROTEIN METHYLTRANSFERASE"/>
    <property type="match status" value="1"/>
</dbReference>
<feature type="domain" description="CheR-type methyltransferase" evidence="6">
    <location>
        <begin position="15"/>
        <end position="296"/>
    </location>
</feature>
<evidence type="ECO:0000313" key="7">
    <source>
        <dbReference type="EMBL" id="RFA39506.1"/>
    </source>
</evidence>
<accession>A0A3E0X4P1</accession>
<protein>
    <recommendedName>
        <fullName evidence="2">protein-glutamate O-methyltransferase</fullName>
        <ecNumber evidence="2">2.1.1.80</ecNumber>
    </recommendedName>
</protein>
<evidence type="ECO:0000256" key="3">
    <source>
        <dbReference type="ARBA" id="ARBA00022603"/>
    </source>
</evidence>
<keyword evidence="3" id="KW-0489">Methyltransferase</keyword>
<dbReference type="RefSeq" id="WP_116300531.1">
    <property type="nucleotide sequence ID" value="NZ_NFZV01000001.1"/>
</dbReference>
<dbReference type="OrthoDB" id="9816309at2"/>
<dbReference type="InterPro" id="IPR022642">
    <property type="entry name" value="CheR_C"/>
</dbReference>
<dbReference type="Gene3D" id="3.40.50.150">
    <property type="entry name" value="Vaccinia Virus protein VP39"/>
    <property type="match status" value="1"/>
</dbReference>
<keyword evidence="5" id="KW-0949">S-adenosyl-L-methionine</keyword>
<gene>
    <name evidence="7" type="ORF">CAL65_01660</name>
</gene>
<keyword evidence="4" id="KW-0808">Transferase</keyword>
<dbReference type="SUPFAM" id="SSF47757">
    <property type="entry name" value="Chemotaxis receptor methyltransferase CheR, N-terminal domain"/>
    <property type="match status" value="1"/>
</dbReference>
<dbReference type="GO" id="GO:0008983">
    <property type="term" value="F:protein-glutamate O-methyltransferase activity"/>
    <property type="evidence" value="ECO:0007669"/>
    <property type="project" value="UniProtKB-EC"/>
</dbReference>
<comment type="catalytic activity">
    <reaction evidence="1">
        <text>L-glutamyl-[protein] + S-adenosyl-L-methionine = [protein]-L-glutamate 5-O-methyl ester + S-adenosyl-L-homocysteine</text>
        <dbReference type="Rhea" id="RHEA:24452"/>
        <dbReference type="Rhea" id="RHEA-COMP:10208"/>
        <dbReference type="Rhea" id="RHEA-COMP:10311"/>
        <dbReference type="ChEBI" id="CHEBI:29973"/>
        <dbReference type="ChEBI" id="CHEBI:57856"/>
        <dbReference type="ChEBI" id="CHEBI:59789"/>
        <dbReference type="ChEBI" id="CHEBI:82795"/>
        <dbReference type="EC" id="2.1.1.80"/>
    </reaction>
</comment>
<dbReference type="InterPro" id="IPR022641">
    <property type="entry name" value="CheR_N"/>
</dbReference>
<dbReference type="GO" id="GO:0032259">
    <property type="term" value="P:methylation"/>
    <property type="evidence" value="ECO:0007669"/>
    <property type="project" value="UniProtKB-KW"/>
</dbReference>
<dbReference type="PANTHER" id="PTHR24422:SF19">
    <property type="entry name" value="CHEMOTAXIS PROTEIN METHYLTRANSFERASE"/>
    <property type="match status" value="1"/>
</dbReference>
<dbReference type="Pfam" id="PF01739">
    <property type="entry name" value="CheR"/>
    <property type="match status" value="1"/>
</dbReference>
<organism evidence="7 8">
    <name type="scientific">Alkalilimnicola ehrlichii</name>
    <dbReference type="NCBI Taxonomy" id="351052"/>
    <lineage>
        <taxon>Bacteria</taxon>
        <taxon>Pseudomonadati</taxon>
        <taxon>Pseudomonadota</taxon>
        <taxon>Gammaproteobacteria</taxon>
        <taxon>Chromatiales</taxon>
        <taxon>Ectothiorhodospiraceae</taxon>
        <taxon>Alkalilimnicola</taxon>
    </lineage>
</organism>
<dbReference type="Pfam" id="PF03705">
    <property type="entry name" value="CheR_N"/>
    <property type="match status" value="1"/>
</dbReference>